<gene>
    <name evidence="10" type="ORF">L3556_10445</name>
</gene>
<keyword evidence="7 9" id="KW-0378">Hydrolase</keyword>
<proteinExistence type="inferred from homology"/>
<dbReference type="InterPro" id="IPR029062">
    <property type="entry name" value="Class_I_gatase-like"/>
</dbReference>
<keyword evidence="10" id="KW-0121">Carboxypeptidase</keyword>
<evidence type="ECO:0000313" key="10">
    <source>
        <dbReference type="EMBL" id="MDG2991345.1"/>
    </source>
</evidence>
<dbReference type="InterPro" id="IPR011811">
    <property type="entry name" value="Peptidase_S51_cyanophycinase"/>
</dbReference>
<protein>
    <recommendedName>
        <fullName evidence="5 9">Cyanophycinase</fullName>
        <ecNumber evidence="4 9">3.4.15.6</ecNumber>
    </recommendedName>
</protein>
<evidence type="ECO:0000256" key="2">
    <source>
        <dbReference type="ARBA" id="ARBA00002039"/>
    </source>
</evidence>
<evidence type="ECO:0000256" key="4">
    <source>
        <dbReference type="ARBA" id="ARBA00013115"/>
    </source>
</evidence>
<evidence type="ECO:0000256" key="5">
    <source>
        <dbReference type="ARBA" id="ARBA00015719"/>
    </source>
</evidence>
<comment type="catalytic activity">
    <reaction evidence="1 9">
        <text>[L-4-(L-arginin-2-N-yl)aspartate](n) + H2O = [L-4-(L-arginin-2-N-yl)aspartate](n-1) + L-4-(L-arginin-2-N-yl)aspartate</text>
        <dbReference type="Rhea" id="RHEA:12845"/>
        <dbReference type="Rhea" id="RHEA-COMP:13728"/>
        <dbReference type="Rhea" id="RHEA-COMP:13734"/>
        <dbReference type="ChEBI" id="CHEBI:15377"/>
        <dbReference type="ChEBI" id="CHEBI:137986"/>
        <dbReference type="ChEBI" id="CHEBI:137991"/>
        <dbReference type="EC" id="3.4.15.6"/>
    </reaction>
</comment>
<dbReference type="PANTHER" id="PTHR36175">
    <property type="entry name" value="CYANOPHYCINASE"/>
    <property type="match status" value="1"/>
</dbReference>
<dbReference type="Proteomes" id="UP001154265">
    <property type="component" value="Unassembled WGS sequence"/>
</dbReference>
<keyword evidence="6 9" id="KW-0645">Protease</keyword>
<reference evidence="10" key="2">
    <citation type="submission" date="2022-01" db="EMBL/GenBank/DDBJ databases">
        <authorList>
            <person name="Zivanovic Y."/>
            <person name="Moreira D."/>
            <person name="Lopez-Garcia P."/>
        </authorList>
    </citation>
    <scope>NUCLEOTIDE SEQUENCE</scope>
    <source>
        <strain evidence="10">G9</strain>
    </source>
</reference>
<comment type="similarity">
    <text evidence="3 9">Belongs to the peptidase S51 family.</text>
</comment>
<accession>A0ABT6F0G0</accession>
<dbReference type="PANTHER" id="PTHR36175:SF1">
    <property type="entry name" value="CYANOPHYCINASE"/>
    <property type="match status" value="1"/>
</dbReference>
<dbReference type="CDD" id="cd03145">
    <property type="entry name" value="GAT1_cyanophycinase"/>
    <property type="match status" value="1"/>
</dbReference>
<dbReference type="GO" id="GO:0004180">
    <property type="term" value="F:carboxypeptidase activity"/>
    <property type="evidence" value="ECO:0007669"/>
    <property type="project" value="UniProtKB-KW"/>
</dbReference>
<dbReference type="NCBIfam" id="TIGR02069">
    <property type="entry name" value="cyanophycinase"/>
    <property type="match status" value="1"/>
</dbReference>
<evidence type="ECO:0000256" key="3">
    <source>
        <dbReference type="ARBA" id="ARBA00006534"/>
    </source>
</evidence>
<keyword evidence="11" id="KW-1185">Reference proteome</keyword>
<dbReference type="RefSeq" id="WP_277867215.1">
    <property type="nucleotide sequence ID" value="NZ_JAKKUT010000002.1"/>
</dbReference>
<evidence type="ECO:0000256" key="7">
    <source>
        <dbReference type="ARBA" id="ARBA00022801"/>
    </source>
</evidence>
<name>A0ABT6F0G0_9SYNE</name>
<comment type="caution">
    <text evidence="10">The sequence shown here is derived from an EMBL/GenBank/DDBJ whole genome shotgun (WGS) entry which is preliminary data.</text>
</comment>
<evidence type="ECO:0000256" key="1">
    <source>
        <dbReference type="ARBA" id="ARBA00001092"/>
    </source>
</evidence>
<organism evidence="10 11">
    <name type="scientific">Candidatus Synechococcus calcipolaris G9</name>
    <dbReference type="NCBI Taxonomy" id="1497997"/>
    <lineage>
        <taxon>Bacteria</taxon>
        <taxon>Bacillati</taxon>
        <taxon>Cyanobacteriota</taxon>
        <taxon>Cyanophyceae</taxon>
        <taxon>Synechococcales</taxon>
        <taxon>Synechococcaceae</taxon>
        <taxon>Synechococcus</taxon>
    </lineage>
</organism>
<evidence type="ECO:0000313" key="11">
    <source>
        <dbReference type="Proteomes" id="UP001154265"/>
    </source>
</evidence>
<keyword evidence="8 9" id="KW-0720">Serine protease</keyword>
<dbReference type="EMBL" id="JAKKUT010000002">
    <property type="protein sequence ID" value="MDG2991345.1"/>
    <property type="molecule type" value="Genomic_DNA"/>
</dbReference>
<dbReference type="Gene3D" id="3.40.50.880">
    <property type="match status" value="1"/>
</dbReference>
<reference evidence="10" key="1">
    <citation type="journal article" date="2022" name="Genome Biol. Evol.">
        <title>A New Gene Family Diagnostic for Intracellular Biomineralization of Amorphous Ca Carbonates by Cyanobacteria.</title>
        <authorList>
            <person name="Benzerara K."/>
            <person name="Duprat E."/>
            <person name="Bitard-Feildel T."/>
            <person name="Caumes G."/>
            <person name="Cassier-Chauvat C."/>
            <person name="Chauvat F."/>
            <person name="Dezi M."/>
            <person name="Diop S.I."/>
            <person name="Gaschignard G."/>
            <person name="Gorgen S."/>
            <person name="Gugger M."/>
            <person name="Lopez-Garcia P."/>
            <person name="Millet M."/>
            <person name="Skouri-Panet F."/>
            <person name="Moreira D."/>
            <person name="Callebaut I."/>
        </authorList>
    </citation>
    <scope>NUCLEOTIDE SEQUENCE</scope>
    <source>
        <strain evidence="10">G9</strain>
    </source>
</reference>
<dbReference type="Pfam" id="PF03575">
    <property type="entry name" value="Peptidase_S51"/>
    <property type="match status" value="1"/>
</dbReference>
<dbReference type="GO" id="GO:0008241">
    <property type="term" value="F:peptidyl-dipeptidase activity"/>
    <property type="evidence" value="ECO:0007669"/>
    <property type="project" value="UniProtKB-EC"/>
</dbReference>
<dbReference type="PIRSF" id="PIRSF032067">
    <property type="entry name" value="Cyanophycinase"/>
    <property type="match status" value="1"/>
</dbReference>
<comment type="function">
    <text evidence="2 9">Exopeptidase that catalyzes the hydrolytic cleavage of multi-L-arginyl-poly-L-aspartic acid (cyanophycin; a water-insoluble reserve polymer) into aspartate-arginine dipeptides.</text>
</comment>
<dbReference type="EC" id="3.4.15.6" evidence="4 9"/>
<evidence type="ECO:0000256" key="6">
    <source>
        <dbReference type="ARBA" id="ARBA00022670"/>
    </source>
</evidence>
<sequence>MLQLNPILTSPDASSAKSVVMAVGGAEDKVHGRQILTTFCQRSGGLDATIGVIPSASREPDAMGRLYHDIFMEIGVKAVEVLLVSDRSHGENPDLLERLERCSGVFMSGGDQLRLSSLLDETPLLEKLRHQVWQGQSVLAGTSAGAAVMGERMIASGGSNEPPNRSLVDMSTGLGFLPDVIVDQHFHNRNRLARLISAISAYPEKLGVGIDEDTCALFEADGHLKVLGRGAVTIVDPRDVSYTSYPHVDLTDPVSIYNLRVHILSDGDCYNLLTHRALHKTV</sequence>
<dbReference type="InterPro" id="IPR005320">
    <property type="entry name" value="Peptidase_S51"/>
</dbReference>
<evidence type="ECO:0000256" key="8">
    <source>
        <dbReference type="ARBA" id="ARBA00022825"/>
    </source>
</evidence>
<dbReference type="SUPFAM" id="SSF52317">
    <property type="entry name" value="Class I glutamine amidotransferase-like"/>
    <property type="match status" value="1"/>
</dbReference>
<evidence type="ECO:0000256" key="9">
    <source>
        <dbReference type="PIRNR" id="PIRNR032067"/>
    </source>
</evidence>